<dbReference type="PROSITE" id="PS00107">
    <property type="entry name" value="PROTEIN_KINASE_ATP"/>
    <property type="match status" value="1"/>
</dbReference>
<evidence type="ECO:0000256" key="8">
    <source>
        <dbReference type="ARBA" id="ARBA00048679"/>
    </source>
</evidence>
<name>A0AAN6Z138_9PEZI</name>
<dbReference type="InterPro" id="IPR011009">
    <property type="entry name" value="Kinase-like_dom_sf"/>
</dbReference>
<evidence type="ECO:0000256" key="3">
    <source>
        <dbReference type="ARBA" id="ARBA00022679"/>
    </source>
</evidence>
<protein>
    <recommendedName>
        <fullName evidence="1">non-specific serine/threonine protein kinase</fullName>
        <ecNumber evidence="1">2.7.11.1</ecNumber>
    </recommendedName>
</protein>
<evidence type="ECO:0000256" key="6">
    <source>
        <dbReference type="ARBA" id="ARBA00022840"/>
    </source>
</evidence>
<dbReference type="GO" id="GO:0004674">
    <property type="term" value="F:protein serine/threonine kinase activity"/>
    <property type="evidence" value="ECO:0007669"/>
    <property type="project" value="UniProtKB-KW"/>
</dbReference>
<evidence type="ECO:0000313" key="10">
    <source>
        <dbReference type="EMBL" id="KAK4121655.1"/>
    </source>
</evidence>
<organism evidence="10 11">
    <name type="scientific">Parathielavia appendiculata</name>
    <dbReference type="NCBI Taxonomy" id="2587402"/>
    <lineage>
        <taxon>Eukaryota</taxon>
        <taxon>Fungi</taxon>
        <taxon>Dikarya</taxon>
        <taxon>Ascomycota</taxon>
        <taxon>Pezizomycotina</taxon>
        <taxon>Sordariomycetes</taxon>
        <taxon>Sordariomycetidae</taxon>
        <taxon>Sordariales</taxon>
        <taxon>Chaetomiaceae</taxon>
        <taxon>Parathielavia</taxon>
    </lineage>
</organism>
<dbReference type="PANTHER" id="PTHR47634">
    <property type="entry name" value="PROTEIN KINASE DOMAIN-CONTAINING PROTEIN-RELATED"/>
    <property type="match status" value="1"/>
</dbReference>
<dbReference type="InterPro" id="IPR017441">
    <property type="entry name" value="Protein_kinase_ATP_BS"/>
</dbReference>
<keyword evidence="2" id="KW-0723">Serine/threonine-protein kinase</keyword>
<dbReference type="GO" id="GO:0005737">
    <property type="term" value="C:cytoplasm"/>
    <property type="evidence" value="ECO:0007669"/>
    <property type="project" value="TreeGrafter"/>
</dbReference>
<evidence type="ECO:0000313" key="11">
    <source>
        <dbReference type="Proteomes" id="UP001302602"/>
    </source>
</evidence>
<dbReference type="Gene3D" id="1.10.510.10">
    <property type="entry name" value="Transferase(Phosphotransferase) domain 1"/>
    <property type="match status" value="1"/>
</dbReference>
<comment type="caution">
    <text evidence="10">The sequence shown here is derived from an EMBL/GenBank/DDBJ whole genome shotgun (WGS) entry which is preliminary data.</text>
</comment>
<keyword evidence="5" id="KW-0418">Kinase</keyword>
<dbReference type="SUPFAM" id="SSF56112">
    <property type="entry name" value="Protein kinase-like (PK-like)"/>
    <property type="match status" value="1"/>
</dbReference>
<proteinExistence type="predicted"/>
<reference evidence="10" key="2">
    <citation type="submission" date="2023-05" db="EMBL/GenBank/DDBJ databases">
        <authorList>
            <consortium name="Lawrence Berkeley National Laboratory"/>
            <person name="Steindorff A."/>
            <person name="Hensen N."/>
            <person name="Bonometti L."/>
            <person name="Westerberg I."/>
            <person name="Brannstrom I.O."/>
            <person name="Guillou S."/>
            <person name="Cros-Aarteil S."/>
            <person name="Calhoun S."/>
            <person name="Haridas S."/>
            <person name="Kuo A."/>
            <person name="Mondo S."/>
            <person name="Pangilinan J."/>
            <person name="Riley R."/>
            <person name="Labutti K."/>
            <person name="Andreopoulos B."/>
            <person name="Lipzen A."/>
            <person name="Chen C."/>
            <person name="Yanf M."/>
            <person name="Daum C."/>
            <person name="Ng V."/>
            <person name="Clum A."/>
            <person name="Ohm R."/>
            <person name="Martin F."/>
            <person name="Silar P."/>
            <person name="Natvig D."/>
            <person name="Lalanne C."/>
            <person name="Gautier V."/>
            <person name="Ament-Velasquez S.L."/>
            <person name="Kruys A."/>
            <person name="Hutchinson M.I."/>
            <person name="Powell A.J."/>
            <person name="Barry K."/>
            <person name="Miller A.N."/>
            <person name="Grigoriev I.V."/>
            <person name="Debuchy R."/>
            <person name="Gladieux P."/>
            <person name="Thoren M.H."/>
            <person name="Johannesson H."/>
        </authorList>
    </citation>
    <scope>NUCLEOTIDE SEQUENCE</scope>
    <source>
        <strain evidence="10">CBS 731.68</strain>
    </source>
</reference>
<evidence type="ECO:0000256" key="9">
    <source>
        <dbReference type="PROSITE-ProRule" id="PRU10141"/>
    </source>
</evidence>
<keyword evidence="4 9" id="KW-0547">Nucleotide-binding</keyword>
<keyword evidence="3" id="KW-0808">Transferase</keyword>
<accession>A0AAN6Z138</accession>
<sequence length="160" mass="18236">MVLNKIGYGVYSTVWLVWDLTKANDNEHRFLALKALSAESYDESQPIFEREILTHLHNGDRCQLGYKYVCHYLDDFEHQDLNGTPVCLVSELLGKTMRSFGAWFKESMIPCPVMRMFDGGAPPDGHYELKEHVAEIVYLFGPFPKRVTSEGKSGPCSENL</sequence>
<dbReference type="RefSeq" id="XP_062645426.1">
    <property type="nucleotide sequence ID" value="XM_062793397.1"/>
</dbReference>
<dbReference type="GO" id="GO:0005634">
    <property type="term" value="C:nucleus"/>
    <property type="evidence" value="ECO:0007669"/>
    <property type="project" value="TreeGrafter"/>
</dbReference>
<evidence type="ECO:0000256" key="5">
    <source>
        <dbReference type="ARBA" id="ARBA00022777"/>
    </source>
</evidence>
<keyword evidence="6 9" id="KW-0067">ATP-binding</keyword>
<feature type="binding site" evidence="9">
    <location>
        <position position="34"/>
    </location>
    <ligand>
        <name>ATP</name>
        <dbReference type="ChEBI" id="CHEBI:30616"/>
    </ligand>
</feature>
<reference evidence="10" key="1">
    <citation type="journal article" date="2023" name="Mol. Phylogenet. Evol.">
        <title>Genome-scale phylogeny and comparative genomics of the fungal order Sordariales.</title>
        <authorList>
            <person name="Hensen N."/>
            <person name="Bonometti L."/>
            <person name="Westerberg I."/>
            <person name="Brannstrom I.O."/>
            <person name="Guillou S."/>
            <person name="Cros-Aarteil S."/>
            <person name="Calhoun S."/>
            <person name="Haridas S."/>
            <person name="Kuo A."/>
            <person name="Mondo S."/>
            <person name="Pangilinan J."/>
            <person name="Riley R."/>
            <person name="LaButti K."/>
            <person name="Andreopoulos B."/>
            <person name="Lipzen A."/>
            <person name="Chen C."/>
            <person name="Yan M."/>
            <person name="Daum C."/>
            <person name="Ng V."/>
            <person name="Clum A."/>
            <person name="Steindorff A."/>
            <person name="Ohm R.A."/>
            <person name="Martin F."/>
            <person name="Silar P."/>
            <person name="Natvig D.O."/>
            <person name="Lalanne C."/>
            <person name="Gautier V."/>
            <person name="Ament-Velasquez S.L."/>
            <person name="Kruys A."/>
            <person name="Hutchinson M.I."/>
            <person name="Powell A.J."/>
            <person name="Barry K."/>
            <person name="Miller A.N."/>
            <person name="Grigoriev I.V."/>
            <person name="Debuchy R."/>
            <person name="Gladieux P."/>
            <person name="Hiltunen Thoren M."/>
            <person name="Johannesson H."/>
        </authorList>
    </citation>
    <scope>NUCLEOTIDE SEQUENCE</scope>
    <source>
        <strain evidence="10">CBS 731.68</strain>
    </source>
</reference>
<keyword evidence="11" id="KW-1185">Reference proteome</keyword>
<comment type="catalytic activity">
    <reaction evidence="7">
        <text>L-threonyl-[protein] + ATP = O-phospho-L-threonyl-[protein] + ADP + H(+)</text>
        <dbReference type="Rhea" id="RHEA:46608"/>
        <dbReference type="Rhea" id="RHEA-COMP:11060"/>
        <dbReference type="Rhea" id="RHEA-COMP:11605"/>
        <dbReference type="ChEBI" id="CHEBI:15378"/>
        <dbReference type="ChEBI" id="CHEBI:30013"/>
        <dbReference type="ChEBI" id="CHEBI:30616"/>
        <dbReference type="ChEBI" id="CHEBI:61977"/>
        <dbReference type="ChEBI" id="CHEBI:456216"/>
        <dbReference type="EC" id="2.7.11.1"/>
    </reaction>
</comment>
<dbReference type="EMBL" id="MU853233">
    <property type="protein sequence ID" value="KAK4121655.1"/>
    <property type="molecule type" value="Genomic_DNA"/>
</dbReference>
<dbReference type="GO" id="GO:0005524">
    <property type="term" value="F:ATP binding"/>
    <property type="evidence" value="ECO:0007669"/>
    <property type="project" value="UniProtKB-UniRule"/>
</dbReference>
<dbReference type="GO" id="GO:0000245">
    <property type="term" value="P:spliceosomal complex assembly"/>
    <property type="evidence" value="ECO:0007669"/>
    <property type="project" value="TreeGrafter"/>
</dbReference>
<dbReference type="InterPro" id="IPR051334">
    <property type="entry name" value="SRPK"/>
</dbReference>
<dbReference type="Gene3D" id="3.30.200.20">
    <property type="entry name" value="Phosphorylase Kinase, domain 1"/>
    <property type="match status" value="1"/>
</dbReference>
<dbReference type="PANTHER" id="PTHR47634:SF9">
    <property type="entry name" value="PROTEIN KINASE DOMAIN-CONTAINING PROTEIN-RELATED"/>
    <property type="match status" value="1"/>
</dbReference>
<evidence type="ECO:0000256" key="7">
    <source>
        <dbReference type="ARBA" id="ARBA00047899"/>
    </source>
</evidence>
<evidence type="ECO:0000256" key="4">
    <source>
        <dbReference type="ARBA" id="ARBA00022741"/>
    </source>
</evidence>
<dbReference type="Proteomes" id="UP001302602">
    <property type="component" value="Unassembled WGS sequence"/>
</dbReference>
<dbReference type="GO" id="GO:0050684">
    <property type="term" value="P:regulation of mRNA processing"/>
    <property type="evidence" value="ECO:0007669"/>
    <property type="project" value="TreeGrafter"/>
</dbReference>
<evidence type="ECO:0000256" key="2">
    <source>
        <dbReference type="ARBA" id="ARBA00022527"/>
    </source>
</evidence>
<dbReference type="AlphaFoldDB" id="A0AAN6Z138"/>
<evidence type="ECO:0000256" key="1">
    <source>
        <dbReference type="ARBA" id="ARBA00012513"/>
    </source>
</evidence>
<dbReference type="GeneID" id="87830166"/>
<comment type="catalytic activity">
    <reaction evidence="8">
        <text>L-seryl-[protein] + ATP = O-phospho-L-seryl-[protein] + ADP + H(+)</text>
        <dbReference type="Rhea" id="RHEA:17989"/>
        <dbReference type="Rhea" id="RHEA-COMP:9863"/>
        <dbReference type="Rhea" id="RHEA-COMP:11604"/>
        <dbReference type="ChEBI" id="CHEBI:15378"/>
        <dbReference type="ChEBI" id="CHEBI:29999"/>
        <dbReference type="ChEBI" id="CHEBI:30616"/>
        <dbReference type="ChEBI" id="CHEBI:83421"/>
        <dbReference type="ChEBI" id="CHEBI:456216"/>
        <dbReference type="EC" id="2.7.11.1"/>
    </reaction>
</comment>
<gene>
    <name evidence="10" type="ORF">N657DRAFT_647837</name>
</gene>
<dbReference type="EC" id="2.7.11.1" evidence="1"/>